<sequence length="113" mass="13063">MLKRDSMRVKWSFVCTAVKIGEKIPKIQLSSHELGNGSREERELKMFGKESERCFQKRMSCEGEIRKHIACISIEKTLRNVPRARQKIRKQVTEAANLSTKKCVLNILAFIVL</sequence>
<name>A0A1J1I4F0_9DIPT</name>
<keyword evidence="2" id="KW-1185">Reference proteome</keyword>
<dbReference type="AlphaFoldDB" id="A0A1J1I4F0"/>
<proteinExistence type="predicted"/>
<reference evidence="1 2" key="1">
    <citation type="submission" date="2015-04" db="EMBL/GenBank/DDBJ databases">
        <authorList>
            <person name="Syromyatnikov M.Y."/>
            <person name="Popov V.N."/>
        </authorList>
    </citation>
    <scope>NUCLEOTIDE SEQUENCE [LARGE SCALE GENOMIC DNA]</scope>
</reference>
<accession>A0A1J1I4F0</accession>
<organism evidence="1 2">
    <name type="scientific">Clunio marinus</name>
    <dbReference type="NCBI Taxonomy" id="568069"/>
    <lineage>
        <taxon>Eukaryota</taxon>
        <taxon>Metazoa</taxon>
        <taxon>Ecdysozoa</taxon>
        <taxon>Arthropoda</taxon>
        <taxon>Hexapoda</taxon>
        <taxon>Insecta</taxon>
        <taxon>Pterygota</taxon>
        <taxon>Neoptera</taxon>
        <taxon>Endopterygota</taxon>
        <taxon>Diptera</taxon>
        <taxon>Nematocera</taxon>
        <taxon>Chironomoidea</taxon>
        <taxon>Chironomidae</taxon>
        <taxon>Clunio</taxon>
    </lineage>
</organism>
<protein>
    <submittedName>
        <fullName evidence="1">CLUMA_CG007278, isoform A</fullName>
    </submittedName>
</protein>
<dbReference type="EMBL" id="CVRI01000038">
    <property type="protein sequence ID" value="CRK93750.1"/>
    <property type="molecule type" value="Genomic_DNA"/>
</dbReference>
<dbReference type="Proteomes" id="UP000183832">
    <property type="component" value="Unassembled WGS sequence"/>
</dbReference>
<evidence type="ECO:0000313" key="2">
    <source>
        <dbReference type="Proteomes" id="UP000183832"/>
    </source>
</evidence>
<gene>
    <name evidence="1" type="ORF">CLUMA_CG007278</name>
</gene>
<evidence type="ECO:0000313" key="1">
    <source>
        <dbReference type="EMBL" id="CRK93750.1"/>
    </source>
</evidence>